<dbReference type="AlphaFoldDB" id="A0A1I0HCX4"/>
<reference evidence="1 2" key="1">
    <citation type="submission" date="2016-10" db="EMBL/GenBank/DDBJ databases">
        <authorList>
            <person name="de Groot N.N."/>
        </authorList>
    </citation>
    <scope>NUCLEOTIDE SEQUENCE [LARGE SCALE GENOMIC DNA]</scope>
    <source>
        <strain evidence="1 2">DSM 11363</strain>
    </source>
</reference>
<name>A0A1I0HCX4_9PSED</name>
<organism evidence="1 2">
    <name type="scientific">Pseudomonas graminis</name>
    <dbReference type="NCBI Taxonomy" id="158627"/>
    <lineage>
        <taxon>Bacteria</taxon>
        <taxon>Pseudomonadati</taxon>
        <taxon>Pseudomonadota</taxon>
        <taxon>Gammaproteobacteria</taxon>
        <taxon>Pseudomonadales</taxon>
        <taxon>Pseudomonadaceae</taxon>
        <taxon>Pseudomonas</taxon>
    </lineage>
</organism>
<dbReference type="Proteomes" id="UP000182332">
    <property type="component" value="Unassembled WGS sequence"/>
</dbReference>
<evidence type="ECO:0000313" key="2">
    <source>
        <dbReference type="Proteomes" id="UP000182332"/>
    </source>
</evidence>
<dbReference type="EMBL" id="FOHW01000026">
    <property type="protein sequence ID" value="SET80710.1"/>
    <property type="molecule type" value="Genomic_DNA"/>
</dbReference>
<sequence length="172" mass="19200">MNPVLKTLTLPVLAEIETLLAGCSSVDEDLWDLLVDDLGLTAEQADAAVEMRPRYTTGIPTNGRCLLLQKLTLASNAPETKLPHHKHLNYDQLLDAYRTLLQDRPGQLLKLGTHWAAGLNTQGRLYCTPVDPDGARTMFEVFDFDREAFVENHWQCETPAQTQSAVLNPVFI</sequence>
<dbReference type="OrthoDB" id="6915445at2"/>
<protein>
    <submittedName>
        <fullName evidence="1">Uncharacterized protein</fullName>
    </submittedName>
</protein>
<accession>A0A1I0HCX4</accession>
<dbReference type="RefSeq" id="WP_074891529.1">
    <property type="nucleotide sequence ID" value="NZ_FOHW01000026.1"/>
</dbReference>
<proteinExistence type="predicted"/>
<gene>
    <name evidence="1" type="ORF">SAMN05216197_12636</name>
</gene>
<evidence type="ECO:0000313" key="1">
    <source>
        <dbReference type="EMBL" id="SET80710.1"/>
    </source>
</evidence>